<reference evidence="1 2" key="1">
    <citation type="journal article" date="2020" name="Pathogens">
        <title>First Whole Genome Sequence of Anaplasma platys, an Obligate Intracellular Rickettsial Pathogen of Dogs.</title>
        <authorList>
            <person name="Llanes A."/>
            <person name="Rajeev S."/>
        </authorList>
    </citation>
    <scope>NUCLEOTIDE SEQUENCE [LARGE SCALE GENOMIC DNA]</scope>
    <source>
        <strain evidence="1 2">S3</strain>
    </source>
</reference>
<gene>
    <name evidence="1" type="ORF">ANPL_02925</name>
</gene>
<evidence type="ECO:0000313" key="1">
    <source>
        <dbReference type="EMBL" id="QJC27634.1"/>
    </source>
</evidence>
<proteinExistence type="predicted"/>
<organism evidence="1 2">
    <name type="scientific">Anaplasma platys</name>
    <dbReference type="NCBI Taxonomy" id="949"/>
    <lineage>
        <taxon>Bacteria</taxon>
        <taxon>Pseudomonadati</taxon>
        <taxon>Pseudomonadota</taxon>
        <taxon>Alphaproteobacteria</taxon>
        <taxon>Rickettsiales</taxon>
        <taxon>Anaplasmataceae</taxon>
        <taxon>Anaplasma</taxon>
    </lineage>
</organism>
<sequence>MQYATSREILTHEEIYTKITGIFKLEKLLYTRVKYAARGAFPVKLISVRSQSMAETFLDKTKPAPSSNICSFSRHIVFLHYGPYL</sequence>
<accession>A0A858PYI4</accession>
<dbReference type="AlphaFoldDB" id="A0A858PYI4"/>
<protein>
    <submittedName>
        <fullName evidence="1">Uncharacterized protein</fullName>
    </submittedName>
</protein>
<dbReference type="Proteomes" id="UP000500930">
    <property type="component" value="Chromosome"/>
</dbReference>
<name>A0A858PYI4_9RICK</name>
<keyword evidence="2" id="KW-1185">Reference proteome</keyword>
<dbReference type="KEGG" id="aplt:ANPL_02925"/>
<evidence type="ECO:0000313" key="2">
    <source>
        <dbReference type="Proteomes" id="UP000500930"/>
    </source>
</evidence>
<dbReference type="EMBL" id="CP046391">
    <property type="protein sequence ID" value="QJC27634.1"/>
    <property type="molecule type" value="Genomic_DNA"/>
</dbReference>